<dbReference type="RefSeq" id="WP_063859165.1">
    <property type="nucleotide sequence ID" value="NZ_FKFC01000001.1"/>
</dbReference>
<dbReference type="Gene3D" id="2.10.109.10">
    <property type="entry name" value="Umud Fragment, subunit A"/>
    <property type="match status" value="1"/>
</dbReference>
<keyword evidence="2" id="KW-0238">DNA-binding</keyword>
<name>A0A6L3Y191_9ENTR</name>
<dbReference type="Pfam" id="PF01381">
    <property type="entry name" value="HTH_3"/>
    <property type="match status" value="1"/>
</dbReference>
<organism evidence="5 6">
    <name type="scientific">Enterobacter hormaechei</name>
    <dbReference type="NCBI Taxonomy" id="158836"/>
    <lineage>
        <taxon>Bacteria</taxon>
        <taxon>Pseudomonadati</taxon>
        <taxon>Pseudomonadota</taxon>
        <taxon>Gammaproteobacteria</taxon>
        <taxon>Enterobacterales</taxon>
        <taxon>Enterobacteriaceae</taxon>
        <taxon>Enterobacter</taxon>
        <taxon>Enterobacter cloacae complex</taxon>
    </lineage>
</organism>
<protein>
    <submittedName>
        <fullName evidence="5">Helix-turn-helix transcriptional regulator</fullName>
    </submittedName>
</protein>
<dbReference type="Proteomes" id="UP000476281">
    <property type="component" value="Unassembled WGS sequence"/>
</dbReference>
<accession>A0A6L3Y191</accession>
<dbReference type="CDD" id="cd06529">
    <property type="entry name" value="S24_LexA-like"/>
    <property type="match status" value="1"/>
</dbReference>
<gene>
    <name evidence="5" type="ORF">F9C29_05790</name>
</gene>
<dbReference type="InterPro" id="IPR015927">
    <property type="entry name" value="Peptidase_S24_S26A/B/C"/>
</dbReference>
<dbReference type="SUPFAM" id="SSF51306">
    <property type="entry name" value="LexA/Signal peptidase"/>
    <property type="match status" value="1"/>
</dbReference>
<dbReference type="PANTHER" id="PTHR40661:SF3">
    <property type="entry name" value="FELS-1 PROPHAGE TRANSCRIPTIONAL REGULATOR"/>
    <property type="match status" value="1"/>
</dbReference>
<evidence type="ECO:0000256" key="3">
    <source>
        <dbReference type="ARBA" id="ARBA00023163"/>
    </source>
</evidence>
<evidence type="ECO:0000313" key="6">
    <source>
        <dbReference type="Proteomes" id="UP000476281"/>
    </source>
</evidence>
<dbReference type="SMART" id="SM00530">
    <property type="entry name" value="HTH_XRE"/>
    <property type="match status" value="1"/>
</dbReference>
<dbReference type="AlphaFoldDB" id="A0A6L3Y191"/>
<dbReference type="GO" id="GO:0003677">
    <property type="term" value="F:DNA binding"/>
    <property type="evidence" value="ECO:0007669"/>
    <property type="project" value="UniProtKB-KW"/>
</dbReference>
<dbReference type="CDD" id="cd00093">
    <property type="entry name" value="HTH_XRE"/>
    <property type="match status" value="1"/>
</dbReference>
<dbReference type="Gene3D" id="1.10.260.40">
    <property type="entry name" value="lambda repressor-like DNA-binding domains"/>
    <property type="match status" value="1"/>
</dbReference>
<keyword evidence="3" id="KW-0804">Transcription</keyword>
<evidence type="ECO:0000256" key="1">
    <source>
        <dbReference type="ARBA" id="ARBA00023015"/>
    </source>
</evidence>
<dbReference type="SUPFAM" id="SSF47413">
    <property type="entry name" value="lambda repressor-like DNA-binding domains"/>
    <property type="match status" value="1"/>
</dbReference>
<feature type="domain" description="HTH cro/C1-type" evidence="4">
    <location>
        <begin position="45"/>
        <end position="88"/>
    </location>
</feature>
<reference evidence="5 6" key="1">
    <citation type="submission" date="2019-09" db="EMBL/GenBank/DDBJ databases">
        <title>Reversal of blaTEM antimicrobial resistance by CRISPR-Cas9 in clinical E. coli and other Enterobacteriaceae strains.</title>
        <authorList>
            <person name="Tagliaferri T."/>
            <person name="Guimaraes N."/>
            <person name="Pereira M."/>
            <person name="Felicori L."/>
            <person name="Horz H.-P."/>
            <person name="Santos S."/>
            <person name="Mendes T."/>
        </authorList>
    </citation>
    <scope>NUCLEOTIDE SEQUENCE [LARGE SCALE GENOMIC DNA]</scope>
    <source>
        <strain evidence="5 6">E2_blaTEM_MG</strain>
    </source>
</reference>
<evidence type="ECO:0000256" key="2">
    <source>
        <dbReference type="ARBA" id="ARBA00023125"/>
    </source>
</evidence>
<dbReference type="InterPro" id="IPR036286">
    <property type="entry name" value="LexA/Signal_pep-like_sf"/>
</dbReference>
<dbReference type="PROSITE" id="PS50943">
    <property type="entry name" value="HTH_CROC1"/>
    <property type="match status" value="1"/>
</dbReference>
<dbReference type="Pfam" id="PF00717">
    <property type="entry name" value="Peptidase_S24"/>
    <property type="match status" value="1"/>
</dbReference>
<keyword evidence="1" id="KW-0805">Transcription regulation</keyword>
<dbReference type="InterPro" id="IPR010982">
    <property type="entry name" value="Lambda_DNA-bd_dom_sf"/>
</dbReference>
<proteinExistence type="predicted"/>
<evidence type="ECO:0000313" key="5">
    <source>
        <dbReference type="EMBL" id="KAB2528465.1"/>
    </source>
</evidence>
<sequence>MTELIVHASTPIIELMVQEERARQDFSKRLALACEKAGFQIHGRQAEIAKKMKLTPKAVSKWFNGEAIPRRGKLQDLAALLGTSATYLLGDSSEDGIIKGQASITSNVYRVDVLDLTVSAGPGNYMLSDYVEVLHAIEFTTEHARSLFGNRTQNDVKVMTVDGDSMCPTIQSGDRLFFDVSVRNFKVDGVYAFVFGQHFHVKRLQMQGLQLAVLSDNPAYKDWYVTEENQDQLYIIGKALIHESIAYNKL</sequence>
<comment type="caution">
    <text evidence="5">The sequence shown here is derived from an EMBL/GenBank/DDBJ whole genome shotgun (WGS) entry which is preliminary data.</text>
</comment>
<dbReference type="InterPro" id="IPR039418">
    <property type="entry name" value="LexA-like"/>
</dbReference>
<evidence type="ECO:0000259" key="4">
    <source>
        <dbReference type="PROSITE" id="PS50943"/>
    </source>
</evidence>
<dbReference type="InterPro" id="IPR001387">
    <property type="entry name" value="Cro/C1-type_HTH"/>
</dbReference>
<dbReference type="PANTHER" id="PTHR40661">
    <property type="match status" value="1"/>
</dbReference>
<dbReference type="EMBL" id="WBSZ01000102">
    <property type="protein sequence ID" value="KAB2528465.1"/>
    <property type="molecule type" value="Genomic_DNA"/>
</dbReference>